<gene>
    <name evidence="1" type="ordered locus">LHK_01181</name>
</gene>
<dbReference type="HOGENOM" id="CLU_2973886_0_0_4"/>
<dbReference type="STRING" id="557598.LHK_01181"/>
<accession>C1D6R5</accession>
<dbReference type="Proteomes" id="UP000002010">
    <property type="component" value="Chromosome"/>
</dbReference>
<dbReference type="KEGG" id="lhk:LHK_01181"/>
<sequence>MPENKNHNQLIYMKFNTHHQPHHGEIPHAHPLARATFRTPIRQSQRQYSRTYPAQESC</sequence>
<proteinExistence type="predicted"/>
<keyword evidence="2" id="KW-1185">Reference proteome</keyword>
<name>C1D6R5_LARHH</name>
<dbReference type="AlphaFoldDB" id="C1D6R5"/>
<evidence type="ECO:0000313" key="1">
    <source>
        <dbReference type="EMBL" id="ACO74172.1"/>
    </source>
</evidence>
<evidence type="ECO:0000313" key="2">
    <source>
        <dbReference type="Proteomes" id="UP000002010"/>
    </source>
</evidence>
<organism evidence="1 2">
    <name type="scientific">Laribacter hongkongensis (strain HLHK9)</name>
    <dbReference type="NCBI Taxonomy" id="557598"/>
    <lineage>
        <taxon>Bacteria</taxon>
        <taxon>Pseudomonadati</taxon>
        <taxon>Pseudomonadota</taxon>
        <taxon>Betaproteobacteria</taxon>
        <taxon>Neisseriales</taxon>
        <taxon>Aquaspirillaceae</taxon>
        <taxon>Laribacter</taxon>
    </lineage>
</organism>
<protein>
    <submittedName>
        <fullName evidence="1">Uncharacterized protein</fullName>
    </submittedName>
</protein>
<dbReference type="EMBL" id="CP001154">
    <property type="protein sequence ID" value="ACO74172.1"/>
    <property type="molecule type" value="Genomic_DNA"/>
</dbReference>
<reference evidence="1 2" key="1">
    <citation type="journal article" date="2009" name="PLoS Genet.">
        <title>The complete genome and proteome of Laribacter hongkongensis reveal potential mechanisms for adaptations to different temperatures and habitats.</title>
        <authorList>
            <person name="Woo P.C."/>
            <person name="Lau S.K."/>
            <person name="Tse H."/>
            <person name="Teng J.L."/>
            <person name="Curreem S.O."/>
            <person name="Tsang A.K."/>
            <person name="Fan R.Y."/>
            <person name="Wong G.K."/>
            <person name="Huang Y."/>
            <person name="Loman N.J."/>
            <person name="Snyder L.A."/>
            <person name="Cai J.J."/>
            <person name="Huang J.D."/>
            <person name="Mak W."/>
            <person name="Pallen M.J."/>
            <person name="Lok S."/>
            <person name="Yuen K.Y."/>
        </authorList>
    </citation>
    <scope>NUCLEOTIDE SEQUENCE [LARGE SCALE GENOMIC DNA]</scope>
    <source>
        <strain evidence="1 2">HLHK9</strain>
    </source>
</reference>